<dbReference type="RefSeq" id="XP_064706806.1">
    <property type="nucleotide sequence ID" value="XM_064845261.1"/>
</dbReference>
<sequence length="439" mass="48913">MARHGTFPSPPRPGDKKTQYNGVNCHASSIQKQELSQYMSPATISPNDDSYSAEKNTATRQEGKKNCTYPRSDQHARELGLDWNLLKGWTTVTTAHSRPVVDQVTRPVRDASSRPCYLLPLRWETHMSGLADLTIYLRQLSAQCDVVVVDGSPPLVFADHHRHWATFSSHIVPAADMAYCNGKVNGVITGMRTTTAEHVIIADDDVRYDTQSLARTLTLLADADIVVPQNYFDPLPWHAAWDSARILLNRGLGMDYPGTLAVRRTAFMAANCYDGDVLFENLELVRTLRANGARLVTAPGVFVRRLPPVFHHFAGQRIRQAYDSLAQPLRLATELALLPAVAFPVVIRKSWWLGWVAIIAVVVAEMGRRRHGGTVFFSWYLPLLAPLWLAERAICIWLALGSRVRGGVCYGGQRVLRAATADRVLRRRAANLGVENTRT</sequence>
<dbReference type="EMBL" id="JAVRRD010000011">
    <property type="protein sequence ID" value="KAK5053681.1"/>
    <property type="molecule type" value="Genomic_DNA"/>
</dbReference>
<evidence type="ECO:0000313" key="3">
    <source>
        <dbReference type="Proteomes" id="UP001358417"/>
    </source>
</evidence>
<gene>
    <name evidence="2" type="ORF">LTR84_001642</name>
</gene>
<comment type="caution">
    <text evidence="2">The sequence shown here is derived from an EMBL/GenBank/DDBJ whole genome shotgun (WGS) entry which is preliminary data.</text>
</comment>
<dbReference type="InterPro" id="IPR029044">
    <property type="entry name" value="Nucleotide-diphossugar_trans"/>
</dbReference>
<name>A0AAV9NEQ3_9EURO</name>
<evidence type="ECO:0000256" key="1">
    <source>
        <dbReference type="SAM" id="MobiDB-lite"/>
    </source>
</evidence>
<protein>
    <recommendedName>
        <fullName evidence="4">Glycosyltransferase 2-like domain-containing protein</fullName>
    </recommendedName>
</protein>
<dbReference type="SUPFAM" id="SSF53448">
    <property type="entry name" value="Nucleotide-diphospho-sugar transferases"/>
    <property type="match status" value="1"/>
</dbReference>
<reference evidence="2 3" key="1">
    <citation type="submission" date="2023-08" db="EMBL/GenBank/DDBJ databases">
        <title>Black Yeasts Isolated from many extreme environments.</title>
        <authorList>
            <person name="Coleine C."/>
            <person name="Stajich J.E."/>
            <person name="Selbmann L."/>
        </authorList>
    </citation>
    <scope>NUCLEOTIDE SEQUENCE [LARGE SCALE GENOMIC DNA]</scope>
    <source>
        <strain evidence="2 3">CCFEE 5792</strain>
    </source>
</reference>
<keyword evidence="3" id="KW-1185">Reference proteome</keyword>
<feature type="region of interest" description="Disordered" evidence="1">
    <location>
        <begin position="1"/>
        <end position="22"/>
    </location>
</feature>
<feature type="region of interest" description="Disordered" evidence="1">
    <location>
        <begin position="38"/>
        <end position="71"/>
    </location>
</feature>
<evidence type="ECO:0000313" key="2">
    <source>
        <dbReference type="EMBL" id="KAK5053681.1"/>
    </source>
</evidence>
<dbReference type="GeneID" id="89969858"/>
<proteinExistence type="predicted"/>
<organism evidence="2 3">
    <name type="scientific">Exophiala bonariae</name>
    <dbReference type="NCBI Taxonomy" id="1690606"/>
    <lineage>
        <taxon>Eukaryota</taxon>
        <taxon>Fungi</taxon>
        <taxon>Dikarya</taxon>
        <taxon>Ascomycota</taxon>
        <taxon>Pezizomycotina</taxon>
        <taxon>Eurotiomycetes</taxon>
        <taxon>Chaetothyriomycetidae</taxon>
        <taxon>Chaetothyriales</taxon>
        <taxon>Herpotrichiellaceae</taxon>
        <taxon>Exophiala</taxon>
    </lineage>
</organism>
<dbReference type="Proteomes" id="UP001358417">
    <property type="component" value="Unassembled WGS sequence"/>
</dbReference>
<dbReference type="AlphaFoldDB" id="A0AAV9NEQ3"/>
<evidence type="ECO:0008006" key="4">
    <source>
        <dbReference type="Google" id="ProtNLM"/>
    </source>
</evidence>
<dbReference type="Gene3D" id="3.90.550.10">
    <property type="entry name" value="Spore Coat Polysaccharide Biosynthesis Protein SpsA, Chain A"/>
    <property type="match status" value="1"/>
</dbReference>
<accession>A0AAV9NEQ3</accession>
<feature type="compositionally biased region" description="Polar residues" evidence="1">
    <location>
        <begin position="38"/>
        <end position="60"/>
    </location>
</feature>